<dbReference type="GO" id="GO:0005576">
    <property type="term" value="C:extracellular region"/>
    <property type="evidence" value="ECO:0007669"/>
    <property type="project" value="UniProtKB-SubCell"/>
</dbReference>
<organism evidence="17">
    <name type="scientific">Selaginella moellendorffii</name>
    <name type="common">Spikemoss</name>
    <dbReference type="NCBI Taxonomy" id="88036"/>
    <lineage>
        <taxon>Eukaryota</taxon>
        <taxon>Viridiplantae</taxon>
        <taxon>Streptophyta</taxon>
        <taxon>Embryophyta</taxon>
        <taxon>Tracheophyta</taxon>
        <taxon>Lycopodiopsida</taxon>
        <taxon>Selaginellales</taxon>
        <taxon>Selaginellaceae</taxon>
        <taxon>Selaginella</taxon>
    </lineage>
</organism>
<accession>D8SFV7</accession>
<evidence type="ECO:0000256" key="7">
    <source>
        <dbReference type="ARBA" id="ARBA00023157"/>
    </source>
</evidence>
<dbReference type="OrthoDB" id="2113341at2759"/>
<feature type="binding site" evidence="10">
    <location>
        <position position="76"/>
    </location>
    <ligand>
        <name>Ca(2+)</name>
        <dbReference type="ChEBI" id="CHEBI:29108"/>
        <label>1</label>
    </ligand>
</feature>
<dbReference type="Gramene" id="EFJ04543">
    <property type="protein sequence ID" value="EFJ04543"/>
    <property type="gene ID" value="SELMODRAFT_138552"/>
</dbReference>
<evidence type="ECO:0000256" key="9">
    <source>
        <dbReference type="PIRSR" id="PIRSR600823-2"/>
    </source>
</evidence>
<feature type="domain" description="Plant heme peroxidase family profile" evidence="14">
    <location>
        <begin position="25"/>
        <end position="321"/>
    </location>
</feature>
<keyword evidence="6 10" id="KW-0408">Iron</keyword>
<evidence type="ECO:0000313" key="15">
    <source>
        <dbReference type="EMBL" id="EFJ04543.1"/>
    </source>
</evidence>
<feature type="binding site" description="axial binding residue" evidence="10">
    <location>
        <position position="192"/>
    </location>
    <ligand>
        <name>heme b</name>
        <dbReference type="ChEBI" id="CHEBI:60344"/>
    </ligand>
    <ligandPart>
        <name>Fe</name>
        <dbReference type="ChEBI" id="CHEBI:18248"/>
    </ligandPart>
</feature>
<evidence type="ECO:0000256" key="6">
    <source>
        <dbReference type="ARBA" id="ARBA00023004"/>
    </source>
</evidence>
<feature type="binding site" evidence="10">
    <location>
        <position position="67"/>
    </location>
    <ligand>
        <name>Ca(2+)</name>
        <dbReference type="ChEBI" id="CHEBI:29108"/>
        <label>1</label>
    </ligand>
</feature>
<comment type="subcellular location">
    <subcellularLocation>
        <location evidence="13">Secreted</location>
    </subcellularLocation>
</comment>
<dbReference type="HOGENOM" id="CLU_010543_0_3_1"/>
<evidence type="ECO:0000256" key="8">
    <source>
        <dbReference type="PIRSR" id="PIRSR600823-1"/>
    </source>
</evidence>
<dbReference type="InterPro" id="IPR002016">
    <property type="entry name" value="Haem_peroxidase"/>
</dbReference>
<dbReference type="InterPro" id="IPR033905">
    <property type="entry name" value="Secretory_peroxidase"/>
</dbReference>
<dbReference type="Gene3D" id="1.10.520.10">
    <property type="match status" value="1"/>
</dbReference>
<comment type="function">
    <text evidence="13">Removal of H(2)O(2), oxidation of toxic reductants, biosynthesis and degradation of lignin, suberization, auxin catabolism, response to environmental stresses such as wounding, pathogen attack and oxidative stress.</text>
</comment>
<feature type="binding site" evidence="10">
    <location>
        <position position="193"/>
    </location>
    <ligand>
        <name>Ca(2+)</name>
        <dbReference type="ChEBI" id="CHEBI:29108"/>
        <label>2</label>
    </ligand>
</feature>
<evidence type="ECO:0000256" key="1">
    <source>
        <dbReference type="ARBA" id="ARBA00000189"/>
    </source>
</evidence>
<dbReference type="STRING" id="88036.D8SFV7"/>
<evidence type="ECO:0000313" key="17">
    <source>
        <dbReference type="Proteomes" id="UP000001514"/>
    </source>
</evidence>
<evidence type="ECO:0000256" key="5">
    <source>
        <dbReference type="ARBA" id="ARBA00023002"/>
    </source>
</evidence>
<dbReference type="GO" id="GO:0009505">
    <property type="term" value="C:plant-type cell wall"/>
    <property type="evidence" value="ECO:0000318"/>
    <property type="project" value="GO_Central"/>
</dbReference>
<dbReference type="GO" id="GO:0006950">
    <property type="term" value="P:response to stress"/>
    <property type="evidence" value="ECO:0000318"/>
    <property type="project" value="GO_Central"/>
</dbReference>
<evidence type="ECO:0000256" key="13">
    <source>
        <dbReference type="RuleBase" id="RU362060"/>
    </source>
</evidence>
<dbReference type="Proteomes" id="UP000001514">
    <property type="component" value="Unassembled WGS sequence"/>
</dbReference>
<name>D8SFV7_SELML</name>
<dbReference type="SUPFAM" id="SSF48113">
    <property type="entry name" value="Heme-dependent peroxidases"/>
    <property type="match status" value="1"/>
</dbReference>
<keyword evidence="3 13" id="KW-0349">Heme</keyword>
<dbReference type="FunFam" id="1.10.420.10:FF:000001">
    <property type="entry name" value="Peroxidase"/>
    <property type="match status" value="1"/>
</dbReference>
<dbReference type="PANTHER" id="PTHR31517">
    <property type="match status" value="1"/>
</dbReference>
<reference evidence="16 17" key="1">
    <citation type="journal article" date="2011" name="Science">
        <title>The Selaginella genome identifies genetic changes associated with the evolution of vascular plants.</title>
        <authorList>
            <person name="Banks J.A."/>
            <person name="Nishiyama T."/>
            <person name="Hasebe M."/>
            <person name="Bowman J.L."/>
            <person name="Gribskov M."/>
            <person name="dePamphilis C."/>
            <person name="Albert V.A."/>
            <person name="Aono N."/>
            <person name="Aoyama T."/>
            <person name="Ambrose B.A."/>
            <person name="Ashton N.W."/>
            <person name="Axtell M.J."/>
            <person name="Barker E."/>
            <person name="Barker M.S."/>
            <person name="Bennetzen J.L."/>
            <person name="Bonawitz N.D."/>
            <person name="Chapple C."/>
            <person name="Cheng C."/>
            <person name="Correa L.G."/>
            <person name="Dacre M."/>
            <person name="DeBarry J."/>
            <person name="Dreyer I."/>
            <person name="Elias M."/>
            <person name="Engstrom E.M."/>
            <person name="Estelle M."/>
            <person name="Feng L."/>
            <person name="Finet C."/>
            <person name="Floyd S.K."/>
            <person name="Frommer W.B."/>
            <person name="Fujita T."/>
            <person name="Gramzow L."/>
            <person name="Gutensohn M."/>
            <person name="Harholt J."/>
            <person name="Hattori M."/>
            <person name="Heyl A."/>
            <person name="Hirai T."/>
            <person name="Hiwatashi Y."/>
            <person name="Ishikawa M."/>
            <person name="Iwata M."/>
            <person name="Karol K.G."/>
            <person name="Koehler B."/>
            <person name="Kolukisaoglu U."/>
            <person name="Kubo M."/>
            <person name="Kurata T."/>
            <person name="Lalonde S."/>
            <person name="Li K."/>
            <person name="Li Y."/>
            <person name="Litt A."/>
            <person name="Lyons E."/>
            <person name="Manning G."/>
            <person name="Maruyama T."/>
            <person name="Michael T.P."/>
            <person name="Mikami K."/>
            <person name="Miyazaki S."/>
            <person name="Morinaga S."/>
            <person name="Murata T."/>
            <person name="Mueller-Roeber B."/>
            <person name="Nelson D.R."/>
            <person name="Obara M."/>
            <person name="Oguri Y."/>
            <person name="Olmstead R.G."/>
            <person name="Onodera N."/>
            <person name="Petersen B.L."/>
            <person name="Pils B."/>
            <person name="Prigge M."/>
            <person name="Rensing S.A."/>
            <person name="Riano-Pachon D.M."/>
            <person name="Roberts A.W."/>
            <person name="Sato Y."/>
            <person name="Scheller H.V."/>
            <person name="Schulz B."/>
            <person name="Schulz C."/>
            <person name="Shakirov E.V."/>
            <person name="Shibagaki N."/>
            <person name="Shinohara N."/>
            <person name="Shippen D.E."/>
            <person name="Soerensen I."/>
            <person name="Sotooka R."/>
            <person name="Sugimoto N."/>
            <person name="Sugita M."/>
            <person name="Sumikawa N."/>
            <person name="Tanurdzic M."/>
            <person name="Theissen G."/>
            <person name="Ulvskov P."/>
            <person name="Wakazuki S."/>
            <person name="Weng J.K."/>
            <person name="Willats W.W."/>
            <person name="Wipf D."/>
            <person name="Wolf P.G."/>
            <person name="Yang L."/>
            <person name="Zimmer A.D."/>
            <person name="Zhu Q."/>
            <person name="Mitros T."/>
            <person name="Hellsten U."/>
            <person name="Loque D."/>
            <person name="Otillar R."/>
            <person name="Salamov A."/>
            <person name="Schmutz J."/>
            <person name="Shapiro H."/>
            <person name="Lindquist E."/>
            <person name="Lucas S."/>
            <person name="Rokhsar D."/>
            <person name="Grigoriev I.V."/>
        </authorList>
    </citation>
    <scope>NUCLEOTIDE SEQUENCE [LARGE SCALE GENOMIC DNA]</scope>
</reference>
<feature type="disulfide bond" evidence="12">
    <location>
        <begin position="68"/>
        <end position="73"/>
    </location>
</feature>
<protein>
    <recommendedName>
        <fullName evidence="13">Peroxidase</fullName>
        <ecNumber evidence="13">1.11.1.7</ecNumber>
    </recommendedName>
</protein>
<feature type="binding site" evidence="10">
    <location>
        <position position="244"/>
    </location>
    <ligand>
        <name>Ca(2+)</name>
        <dbReference type="ChEBI" id="CHEBI:29108"/>
        <label>2</label>
    </ligand>
</feature>
<feature type="binding site" evidence="10">
    <location>
        <position position="74"/>
    </location>
    <ligand>
        <name>Ca(2+)</name>
        <dbReference type="ChEBI" id="CHEBI:29108"/>
        <label>1</label>
    </ligand>
</feature>
<feature type="disulfide bond" evidence="12">
    <location>
        <begin position="199"/>
        <end position="227"/>
    </location>
</feature>
<proteinExistence type="inferred from homology"/>
<dbReference type="EC" id="1.11.1.7" evidence="13"/>
<keyword evidence="10 13" id="KW-0106">Calcium</keyword>
<feature type="disulfide bond" evidence="12">
    <location>
        <begin position="120"/>
        <end position="317"/>
    </location>
</feature>
<dbReference type="InterPro" id="IPR000823">
    <property type="entry name" value="Peroxidase_pln"/>
</dbReference>
<dbReference type="PRINTS" id="PR00458">
    <property type="entry name" value="PEROXIDASE"/>
</dbReference>
<keyword evidence="4 10" id="KW-0479">Metal-binding</keyword>
<feature type="binding site" evidence="9">
    <location>
        <position position="162"/>
    </location>
    <ligand>
        <name>substrate</name>
    </ligand>
</feature>
<dbReference type="EMBL" id="GL377617">
    <property type="protein sequence ID" value="EFJ16794.1"/>
    <property type="molecule type" value="Genomic_DNA"/>
</dbReference>
<feature type="binding site" evidence="10">
    <location>
        <position position="249"/>
    </location>
    <ligand>
        <name>Ca(2+)</name>
        <dbReference type="ChEBI" id="CHEBI:29108"/>
        <label>2</label>
    </ligand>
</feature>
<comment type="cofactor">
    <cofactor evidence="10 13">
        <name>Ca(2+)</name>
        <dbReference type="ChEBI" id="CHEBI:29108"/>
    </cofactor>
    <text evidence="10 13">Binds 2 calcium ions per subunit.</text>
</comment>
<dbReference type="AlphaFoldDB" id="D8SFV7"/>
<comment type="cofactor">
    <cofactor evidence="10 13">
        <name>heme b</name>
        <dbReference type="ChEBI" id="CHEBI:60344"/>
    </cofactor>
    <text evidence="10 13">Binds 1 heme b (iron(II)-protoporphyrin IX) group per subunit.</text>
</comment>
<dbReference type="Pfam" id="PF00141">
    <property type="entry name" value="peroxidase"/>
    <property type="match status" value="1"/>
</dbReference>
<comment type="catalytic activity">
    <reaction evidence="1 13">
        <text>2 a phenolic donor + H2O2 = 2 a phenolic radical donor + 2 H2O</text>
        <dbReference type="Rhea" id="RHEA:56136"/>
        <dbReference type="ChEBI" id="CHEBI:15377"/>
        <dbReference type="ChEBI" id="CHEBI:16240"/>
        <dbReference type="ChEBI" id="CHEBI:139520"/>
        <dbReference type="ChEBI" id="CHEBI:139521"/>
        <dbReference type="EC" id="1.11.1.7"/>
    </reaction>
</comment>
<dbReference type="KEGG" id="smo:SELMODRAFT_138552"/>
<evidence type="ECO:0000259" key="14">
    <source>
        <dbReference type="PROSITE" id="PS50873"/>
    </source>
</evidence>
<dbReference type="GO" id="GO:0020037">
    <property type="term" value="F:heme binding"/>
    <property type="evidence" value="ECO:0007669"/>
    <property type="project" value="UniProtKB-UniRule"/>
</dbReference>
<keyword evidence="13" id="KW-0376">Hydrogen peroxide</keyword>
<dbReference type="GO" id="GO:0006979">
    <property type="term" value="P:response to oxidative stress"/>
    <property type="evidence" value="ECO:0007669"/>
    <property type="project" value="UniProtKB-UniRule"/>
</dbReference>
<dbReference type="GO" id="GO:0140825">
    <property type="term" value="F:lactoperoxidase activity"/>
    <property type="evidence" value="ECO:0007669"/>
    <property type="project" value="UniProtKB-EC"/>
</dbReference>
<dbReference type="PANTHER" id="PTHR31517:SF81">
    <property type="entry name" value="PEROXIDASE"/>
    <property type="match status" value="1"/>
</dbReference>
<evidence type="ECO:0000256" key="2">
    <source>
        <dbReference type="ARBA" id="ARBA00022559"/>
    </source>
</evidence>
<dbReference type="CDD" id="cd00693">
    <property type="entry name" value="secretory_peroxidase"/>
    <property type="match status" value="1"/>
</dbReference>
<dbReference type="FunCoup" id="D8SFV7">
    <property type="interactions" value="123"/>
</dbReference>
<feature type="disulfide bond" evidence="12">
    <location>
        <begin position="35"/>
        <end position="114"/>
    </location>
</feature>
<keyword evidence="5 13" id="KW-0560">Oxidoreductase</keyword>
<dbReference type="OMA" id="HTKINPA"/>
<feature type="site" description="Transition state stabilizer" evidence="11">
    <location>
        <position position="62"/>
    </location>
</feature>
<keyword evidence="7 12" id="KW-1015">Disulfide bond</keyword>
<evidence type="ECO:0000256" key="3">
    <source>
        <dbReference type="ARBA" id="ARBA00022617"/>
    </source>
</evidence>
<dbReference type="InParanoid" id="D8SFV7"/>
<evidence type="ECO:0000256" key="12">
    <source>
        <dbReference type="PIRSR" id="PIRSR600823-5"/>
    </source>
</evidence>
<feature type="active site" description="Proton acceptor" evidence="8">
    <location>
        <position position="66"/>
    </location>
</feature>
<feature type="binding site" evidence="10">
    <location>
        <position position="242"/>
    </location>
    <ligand>
        <name>Ca(2+)</name>
        <dbReference type="ChEBI" id="CHEBI:29108"/>
        <label>2</label>
    </ligand>
</feature>
<evidence type="ECO:0000256" key="11">
    <source>
        <dbReference type="PIRSR" id="PIRSR600823-4"/>
    </source>
</evidence>
<gene>
    <name evidence="15" type="ORF">SELMODRAFT_138552</name>
    <name evidence="16" type="ORF">SELMODRAFT_179387</name>
</gene>
<dbReference type="InterPro" id="IPR010255">
    <property type="entry name" value="Haem_peroxidase_sf"/>
</dbReference>
<dbReference type="PROSITE" id="PS50873">
    <property type="entry name" value="PEROXIDASE_4"/>
    <property type="match status" value="1"/>
</dbReference>
<keyword evidence="13" id="KW-0964">Secreted</keyword>
<sequence>MLSLLGSLSFANAQESSSGGDGGSGLKHKFYALSCPQAEDIARRTLQRNRMSDPTAPAALLRVVFHDCQVEGCDASILLETSSAMTAETVSEKNFSIRRLDYIHDIKAAIEKECPGIVSCADIIVMAARDAIAMSGGPQIPIETGRRDTLFASNLNADEALPPPTLTVSEMLDTLAEKGLDIEESVAILGAHTLGVGHCLNFINRFDPQDNGPQMSPFFSTALRVLCQSPPSMSNATFAPNDLTNFMFDNQYFRDLQGQRGLLTVDAELPIDPRTKKHVDLFALNQLLFFAKFSDAFVKLTSFNVLTGSDGEIRRDCRAVNREP</sequence>
<dbReference type="Gramene" id="EFJ16794">
    <property type="protein sequence ID" value="EFJ16794"/>
    <property type="gene ID" value="SELMODRAFT_179387"/>
</dbReference>
<dbReference type="PRINTS" id="PR00461">
    <property type="entry name" value="PLPEROXIDASE"/>
</dbReference>
<comment type="similarity">
    <text evidence="13">Belongs to the peroxidase family. Classical plant (class III) peroxidase subfamily.</text>
</comment>
<dbReference type="eggNOG" id="ENOG502QPVF">
    <property type="taxonomic scope" value="Eukaryota"/>
</dbReference>
<dbReference type="GO" id="GO:0042744">
    <property type="term" value="P:hydrogen peroxide catabolic process"/>
    <property type="evidence" value="ECO:0007669"/>
    <property type="project" value="UniProtKB-KW"/>
</dbReference>
<dbReference type="KEGG" id="smo:SELMODRAFT_179387"/>
<dbReference type="GO" id="GO:0004601">
    <property type="term" value="F:peroxidase activity"/>
    <property type="evidence" value="ECO:0000318"/>
    <property type="project" value="GO_Central"/>
</dbReference>
<keyword evidence="2 13" id="KW-0575">Peroxidase</keyword>
<dbReference type="EMBL" id="GL377814">
    <property type="protein sequence ID" value="EFJ04543.1"/>
    <property type="molecule type" value="Genomic_DNA"/>
</dbReference>
<evidence type="ECO:0000313" key="16">
    <source>
        <dbReference type="EMBL" id="EFJ16794.1"/>
    </source>
</evidence>
<dbReference type="Gene3D" id="1.10.420.10">
    <property type="entry name" value="Peroxidase, domain 2"/>
    <property type="match status" value="1"/>
</dbReference>
<dbReference type="GO" id="GO:0046872">
    <property type="term" value="F:metal ion binding"/>
    <property type="evidence" value="ECO:0007669"/>
    <property type="project" value="UniProtKB-UniRule"/>
</dbReference>
<feature type="binding site" evidence="10">
    <location>
        <position position="72"/>
    </location>
    <ligand>
        <name>Ca(2+)</name>
        <dbReference type="ChEBI" id="CHEBI:29108"/>
        <label>1</label>
    </ligand>
</feature>
<feature type="binding site" evidence="10">
    <location>
        <position position="70"/>
    </location>
    <ligand>
        <name>Ca(2+)</name>
        <dbReference type="ChEBI" id="CHEBI:29108"/>
        <label>1</label>
    </ligand>
</feature>
<evidence type="ECO:0000256" key="10">
    <source>
        <dbReference type="PIRSR" id="PIRSR600823-3"/>
    </source>
</evidence>
<keyword evidence="17" id="KW-1185">Reference proteome</keyword>
<feature type="binding site" evidence="10">
    <location>
        <position position="88"/>
    </location>
    <ligand>
        <name>Ca(2+)</name>
        <dbReference type="ChEBI" id="CHEBI:29108"/>
        <label>1</label>
    </ligand>
</feature>
<evidence type="ECO:0000256" key="4">
    <source>
        <dbReference type="ARBA" id="ARBA00022723"/>
    </source>
</evidence>